<evidence type="ECO:0000313" key="4">
    <source>
        <dbReference type="Proteomes" id="UP000265341"/>
    </source>
</evidence>
<protein>
    <recommendedName>
        <fullName evidence="2">Inner membrane protein YgaP-like transmembrane domain-containing protein</fullName>
    </recommendedName>
</protein>
<feature type="transmembrane region" description="Helical" evidence="1">
    <location>
        <begin position="12"/>
        <end position="35"/>
    </location>
</feature>
<organism evidence="3 4">
    <name type="scientific">Calidithermus roseus</name>
    <dbReference type="NCBI Taxonomy" id="1644118"/>
    <lineage>
        <taxon>Bacteria</taxon>
        <taxon>Thermotogati</taxon>
        <taxon>Deinococcota</taxon>
        <taxon>Deinococci</taxon>
        <taxon>Thermales</taxon>
        <taxon>Thermaceae</taxon>
        <taxon>Calidithermus</taxon>
    </lineage>
</organism>
<dbReference type="RefSeq" id="WP_119280464.1">
    <property type="nucleotide sequence ID" value="NZ_QWLA01000117.1"/>
</dbReference>
<keyword evidence="4" id="KW-1185">Reference proteome</keyword>
<dbReference type="Proteomes" id="UP000265341">
    <property type="component" value="Unassembled WGS sequence"/>
</dbReference>
<dbReference type="OrthoDB" id="5405951at2"/>
<comment type="caution">
    <text evidence="3">The sequence shown here is derived from an EMBL/GenBank/DDBJ whole genome shotgun (WGS) entry which is preliminary data.</text>
</comment>
<dbReference type="InterPro" id="IPR021309">
    <property type="entry name" value="YgaP-like_TM"/>
</dbReference>
<evidence type="ECO:0000259" key="2">
    <source>
        <dbReference type="Pfam" id="PF11127"/>
    </source>
</evidence>
<name>A0A399EE17_9DEIN</name>
<keyword evidence="1" id="KW-0812">Transmembrane</keyword>
<accession>A0A399EE17</accession>
<dbReference type="AlphaFoldDB" id="A0A399EE17"/>
<evidence type="ECO:0000313" key="3">
    <source>
        <dbReference type="EMBL" id="RIH82158.1"/>
    </source>
</evidence>
<proteinExistence type="predicted"/>
<evidence type="ECO:0000256" key="1">
    <source>
        <dbReference type="SAM" id="Phobius"/>
    </source>
</evidence>
<reference evidence="3 4" key="1">
    <citation type="submission" date="2018-08" db="EMBL/GenBank/DDBJ databases">
        <title>Meiothermus roseus NBRC 110900 genome sequencing project.</title>
        <authorList>
            <person name="Da Costa M.S."/>
            <person name="Albuquerque L."/>
            <person name="Raposo P."/>
            <person name="Froufe H.J.C."/>
            <person name="Barroso C.S."/>
            <person name="Egas C."/>
        </authorList>
    </citation>
    <scope>NUCLEOTIDE SEQUENCE [LARGE SCALE GENOMIC DNA]</scope>
    <source>
        <strain evidence="3 4">NBRC 110900</strain>
    </source>
</reference>
<gene>
    <name evidence="3" type="ORF">Mrose_03450</name>
</gene>
<keyword evidence="1" id="KW-0472">Membrane</keyword>
<dbReference type="Pfam" id="PF11127">
    <property type="entry name" value="YgaP-like_TM"/>
    <property type="match status" value="1"/>
</dbReference>
<sequence>MKPNEGTADRIIRLTLSVVFFTLAFTVTAGLWTYITAGLGVLMLGTAVVGYCPLYALLGINTCPVRKIS</sequence>
<keyword evidence="1" id="KW-1133">Transmembrane helix</keyword>
<feature type="transmembrane region" description="Helical" evidence="1">
    <location>
        <begin position="41"/>
        <end position="60"/>
    </location>
</feature>
<dbReference type="EMBL" id="QWLA01000117">
    <property type="protein sequence ID" value="RIH82158.1"/>
    <property type="molecule type" value="Genomic_DNA"/>
</dbReference>
<feature type="domain" description="Inner membrane protein YgaP-like transmembrane" evidence="2">
    <location>
        <begin position="1"/>
        <end position="65"/>
    </location>
</feature>